<evidence type="ECO:0000313" key="2">
    <source>
        <dbReference type="EMBL" id="CAG9619954.1"/>
    </source>
</evidence>
<dbReference type="Proteomes" id="UP000789833">
    <property type="component" value="Unassembled WGS sequence"/>
</dbReference>
<feature type="domain" description="NERD" evidence="1">
    <location>
        <begin position="37"/>
        <end position="148"/>
    </location>
</feature>
<proteinExistence type="predicted"/>
<dbReference type="PROSITE" id="PS50965">
    <property type="entry name" value="NERD"/>
    <property type="match status" value="1"/>
</dbReference>
<accession>A0ABM8YJ47</accession>
<name>A0ABM8YJ47_9BACI</name>
<dbReference type="Pfam" id="PF08378">
    <property type="entry name" value="NERD"/>
    <property type="match status" value="1"/>
</dbReference>
<evidence type="ECO:0000313" key="3">
    <source>
        <dbReference type="Proteomes" id="UP000789833"/>
    </source>
</evidence>
<evidence type="ECO:0000259" key="1">
    <source>
        <dbReference type="PROSITE" id="PS50965"/>
    </source>
</evidence>
<organism evidence="2 3">
    <name type="scientific">Sutcliffiella rhizosphaerae</name>
    <dbReference type="NCBI Taxonomy" id="2880967"/>
    <lineage>
        <taxon>Bacteria</taxon>
        <taxon>Bacillati</taxon>
        <taxon>Bacillota</taxon>
        <taxon>Bacilli</taxon>
        <taxon>Bacillales</taxon>
        <taxon>Bacillaceae</taxon>
        <taxon>Sutcliffiella</taxon>
    </lineage>
</organism>
<comment type="caution">
    <text evidence="2">The sequence shown here is derived from an EMBL/GenBank/DDBJ whole genome shotgun (WGS) entry which is preliminary data.</text>
</comment>
<protein>
    <recommendedName>
        <fullName evidence="1">NERD domain-containing protein</fullName>
    </recommendedName>
</protein>
<gene>
    <name evidence="2" type="ORF">BACCIP111883_00722</name>
</gene>
<dbReference type="RefSeq" id="WP_230499898.1">
    <property type="nucleotide sequence ID" value="NZ_CAKJTJ010000003.1"/>
</dbReference>
<dbReference type="InterPro" id="IPR011528">
    <property type="entry name" value="NERD"/>
</dbReference>
<sequence>MIYKDRDEPQALHTLKLLNARMSLTEKDKQDINNLEKGTDGEWMFNTIMGKLTCDCYILNDLLLKMNNNLFQLDSIIITQETIFLNEVKNFEGDFIYELDRFYTLKNKRELSNPLHQLNKNTSLLRQLLQSFGFQLPITSNVIFVNPEFTLYQSPSNIPFIFPTQINRYFNKVNMTPSKLNSKHKTLAETLVSRHHTFSPYNNLPTYDFLLLKKGIMCVGCGILSPTVKIRKCLCSKCGYEEEISNTILRSVKEFAHLFPNEKITTRVIYEWCDKHISRKTIRNTLKKNYRVFGERPWVYYE</sequence>
<keyword evidence="3" id="KW-1185">Reference proteome</keyword>
<dbReference type="EMBL" id="CAKJTJ010000003">
    <property type="protein sequence ID" value="CAG9619954.1"/>
    <property type="molecule type" value="Genomic_DNA"/>
</dbReference>
<reference evidence="2 3" key="1">
    <citation type="submission" date="2021-10" db="EMBL/GenBank/DDBJ databases">
        <authorList>
            <person name="Criscuolo A."/>
        </authorList>
    </citation>
    <scope>NUCLEOTIDE SEQUENCE [LARGE SCALE GENOMIC DNA]</scope>
    <source>
        <strain evidence="3">CIP 111883</strain>
    </source>
</reference>